<accession>F0Q271</accession>
<evidence type="ECO:0000256" key="1">
    <source>
        <dbReference type="SAM" id="SignalP"/>
    </source>
</evidence>
<dbReference type="AlphaFoldDB" id="F0Q271"/>
<keyword evidence="3" id="KW-1185">Reference proteome</keyword>
<organism evidence="2 3">
    <name type="scientific">Paracidovorax avenae (strain ATCC 19860 / DSM 7227 / CCUG 15838 / JCM 20985 / LMG 2117 / NCPPB 1011)</name>
    <name type="common">Acidovorax avenae</name>
    <dbReference type="NCBI Taxonomy" id="643561"/>
    <lineage>
        <taxon>Bacteria</taxon>
        <taxon>Pseudomonadati</taxon>
        <taxon>Pseudomonadota</taxon>
        <taxon>Betaproteobacteria</taxon>
        <taxon>Burkholderiales</taxon>
        <taxon>Comamonadaceae</taxon>
        <taxon>Paracidovorax</taxon>
    </lineage>
</organism>
<dbReference type="GeneID" id="34237499"/>
<dbReference type="OrthoDB" id="581621at2"/>
<dbReference type="HOGENOM" id="CLU_040905_0_0_4"/>
<evidence type="ECO:0000313" key="2">
    <source>
        <dbReference type="EMBL" id="ADX45343.1"/>
    </source>
</evidence>
<dbReference type="KEGG" id="aaa:Acav_1421"/>
<feature type="chain" id="PRO_5003258383" description="TIGR03118 family protein" evidence="1">
    <location>
        <begin position="23"/>
        <end position="362"/>
    </location>
</feature>
<keyword evidence="1" id="KW-0732">Signal</keyword>
<dbReference type="SUPFAM" id="SSF75011">
    <property type="entry name" value="3-carboxy-cis,cis-mucoante lactonizing enzyme"/>
    <property type="match status" value="1"/>
</dbReference>
<protein>
    <recommendedName>
        <fullName evidence="4">TIGR03118 family protein</fullName>
    </recommendedName>
</protein>
<dbReference type="PROSITE" id="PS51257">
    <property type="entry name" value="PROKAR_LIPOPROTEIN"/>
    <property type="match status" value="1"/>
</dbReference>
<proteinExistence type="predicted"/>
<name>F0Q271_PARA1</name>
<dbReference type="EMBL" id="CP002521">
    <property type="protein sequence ID" value="ADX45343.1"/>
    <property type="molecule type" value="Genomic_DNA"/>
</dbReference>
<dbReference type="InterPro" id="IPR017549">
    <property type="entry name" value="APMV_L690"/>
</dbReference>
<dbReference type="Proteomes" id="UP000002482">
    <property type="component" value="Chromosome"/>
</dbReference>
<dbReference type="RefSeq" id="WP_013593869.1">
    <property type="nucleotide sequence ID" value="NC_015138.1"/>
</dbReference>
<gene>
    <name evidence="2" type="ordered locus">Acav_1421</name>
</gene>
<dbReference type="NCBIfam" id="TIGR03118">
    <property type="entry name" value="PEPCTERM_chp_1"/>
    <property type="match status" value="1"/>
</dbReference>
<evidence type="ECO:0000313" key="3">
    <source>
        <dbReference type="Proteomes" id="UP000002482"/>
    </source>
</evidence>
<feature type="signal peptide" evidence="1">
    <location>
        <begin position="1"/>
        <end position="22"/>
    </location>
</feature>
<evidence type="ECO:0008006" key="4">
    <source>
        <dbReference type="Google" id="ProtNLM"/>
    </source>
</evidence>
<reference evidence="2" key="1">
    <citation type="submission" date="2011-02" db="EMBL/GenBank/DDBJ databases">
        <title>Complete sequence of Acidovorax avenae subsp. avenae ATCC 19860.</title>
        <authorList>
            <consortium name="US DOE Joint Genome Institute"/>
            <person name="Lucas S."/>
            <person name="Copeland A."/>
            <person name="Lapidus A."/>
            <person name="Cheng J.-F."/>
            <person name="Goodwin L."/>
            <person name="Pitluck S."/>
            <person name="Chertkov O."/>
            <person name="Held B."/>
            <person name="Detter J.C."/>
            <person name="Han C."/>
            <person name="Tapia R."/>
            <person name="Land M."/>
            <person name="Hauser L."/>
            <person name="Kyrpides N."/>
            <person name="Ivanova N."/>
            <person name="Ovchinnikova G."/>
            <person name="Pagani I."/>
            <person name="Gordon S."/>
            <person name="Woyke T."/>
        </authorList>
    </citation>
    <scope>NUCLEOTIDE SEQUENCE</scope>
    <source>
        <strain evidence="2">ATCC 19860</strain>
    </source>
</reference>
<sequence length="362" mass="36812">MKISRHLLALAPAAALFLAACGGGGSPTPSVATAFTARTVVSDGSVPSTQTDPNLKNGWGIAFNPQGFVWVTATATQKSTLYDGNGVPQSLVVTVPPAGTAPANPTGIVFSGGSDFQVTKGGVTGPSRFIFSSEDGSISGWSPAADLNNAIVTYSDGAGGAVYKGLAIAANGNANFLYATDFRNRKVDVFDGSFRKVRLASDFSDPQLPADYAPYGIQAIGSRIVVTYARQDASGRNAVHGSATGAVNLFNTDGTLAQRLLQPGAPLNAPWGVALAPANFGGASGQLLIANEGDGTIGAFDMATGVTKGVLAQADGTVLRVDGLRGIAFGNGLNQQPLNTLFYIAGPNQGANGAYGRVDPQN</sequence>